<accession>A0AA97FNT6</accession>
<gene>
    <name evidence="2" type="ORF">N8K70_06455</name>
</gene>
<dbReference type="EMBL" id="CP118157">
    <property type="protein sequence ID" value="WOF24787.1"/>
    <property type="molecule type" value="Genomic_DNA"/>
</dbReference>
<proteinExistence type="predicted"/>
<evidence type="ECO:0000256" key="1">
    <source>
        <dbReference type="SAM" id="MobiDB-lite"/>
    </source>
</evidence>
<reference evidence="2 3" key="1">
    <citation type="submission" date="2023-02" db="EMBL/GenBank/DDBJ databases">
        <title>Microbacterium betulae sp. nov., isolated from birch wood.</title>
        <authorList>
            <person name="Pasciak M."/>
            <person name="Pawlik K.J."/>
            <person name="Martynowski D."/>
            <person name="Laczmanski L."/>
            <person name="Ciekot J."/>
            <person name="Szponar B."/>
            <person name="Wojcik-Fatla A."/>
            <person name="Mackiewicz B."/>
            <person name="Farian E."/>
            <person name="Cholewa G."/>
            <person name="Cholewa A."/>
            <person name="Dutkiewicz J."/>
        </authorList>
    </citation>
    <scope>NUCLEOTIDE SEQUENCE [LARGE SCALE GENOMIC DNA]</scope>
    <source>
        <strain evidence="2 3">AB</strain>
    </source>
</reference>
<evidence type="ECO:0000313" key="3">
    <source>
        <dbReference type="Proteomes" id="UP001305498"/>
    </source>
</evidence>
<evidence type="ECO:0000313" key="2">
    <source>
        <dbReference type="EMBL" id="WOF24787.1"/>
    </source>
</evidence>
<protein>
    <submittedName>
        <fullName evidence="2">Uncharacterized protein</fullName>
    </submittedName>
</protein>
<dbReference type="KEGG" id="mbet:N8K70_06455"/>
<sequence>MSFSIWNVKATSSAVSGSPSLHSTPSRIVMTIVDESGCSHSDASHGLSVPSRGLTRMSGS</sequence>
<name>A0AA97FNT6_9MICO</name>
<feature type="region of interest" description="Disordered" evidence="1">
    <location>
        <begin position="38"/>
        <end position="60"/>
    </location>
</feature>
<organism evidence="2 3">
    <name type="scientific">Microbacterium betulae</name>
    <dbReference type="NCBI Taxonomy" id="2981139"/>
    <lineage>
        <taxon>Bacteria</taxon>
        <taxon>Bacillati</taxon>
        <taxon>Actinomycetota</taxon>
        <taxon>Actinomycetes</taxon>
        <taxon>Micrococcales</taxon>
        <taxon>Microbacteriaceae</taxon>
        <taxon>Microbacterium</taxon>
    </lineage>
</organism>
<dbReference type="AlphaFoldDB" id="A0AA97FNT6"/>
<keyword evidence="3" id="KW-1185">Reference proteome</keyword>
<dbReference type="Proteomes" id="UP001305498">
    <property type="component" value="Chromosome"/>
</dbReference>
<dbReference type="RefSeq" id="WP_317141246.1">
    <property type="nucleotide sequence ID" value="NZ_CP118157.1"/>
</dbReference>